<comment type="caution">
    <text evidence="4">The sequence shown here is derived from an EMBL/GenBank/DDBJ whole genome shotgun (WGS) entry which is preliminary data.</text>
</comment>
<dbReference type="Gene3D" id="3.90.226.10">
    <property type="entry name" value="2-enoyl-CoA Hydratase, Chain A, domain 1"/>
    <property type="match status" value="1"/>
</dbReference>
<protein>
    <submittedName>
        <fullName evidence="4">Short chain enoyl-CoA hydratase</fullName>
    </submittedName>
</protein>
<evidence type="ECO:0000313" key="4">
    <source>
        <dbReference type="EMBL" id="SAK92917.1"/>
    </source>
</evidence>
<dbReference type="RefSeq" id="WP_200823072.1">
    <property type="nucleotide sequence ID" value="NZ_FCOF02000062.1"/>
</dbReference>
<evidence type="ECO:0000256" key="3">
    <source>
        <dbReference type="RuleBase" id="RU003707"/>
    </source>
</evidence>
<keyword evidence="2" id="KW-0456">Lyase</keyword>
<dbReference type="Proteomes" id="UP000054870">
    <property type="component" value="Unassembled WGS sequence"/>
</dbReference>
<keyword evidence="5" id="KW-1185">Reference proteome</keyword>
<dbReference type="AlphaFoldDB" id="A0A158DGH4"/>
<dbReference type="PANTHER" id="PTHR11941:SF54">
    <property type="entry name" value="ENOYL-COA HYDRATASE, MITOCHONDRIAL"/>
    <property type="match status" value="1"/>
</dbReference>
<evidence type="ECO:0000256" key="1">
    <source>
        <dbReference type="ARBA" id="ARBA00005254"/>
    </source>
</evidence>
<dbReference type="EMBL" id="FCOF02000062">
    <property type="protein sequence ID" value="SAK92917.1"/>
    <property type="molecule type" value="Genomic_DNA"/>
</dbReference>
<dbReference type="PANTHER" id="PTHR11941">
    <property type="entry name" value="ENOYL-COA HYDRATASE-RELATED"/>
    <property type="match status" value="1"/>
</dbReference>
<dbReference type="FunFam" id="1.10.12.10:FF:000001">
    <property type="entry name" value="Probable enoyl-CoA hydratase, mitochondrial"/>
    <property type="match status" value="1"/>
</dbReference>
<dbReference type="GO" id="GO:0016836">
    <property type="term" value="F:hydro-lyase activity"/>
    <property type="evidence" value="ECO:0007669"/>
    <property type="project" value="UniProtKB-ARBA"/>
</dbReference>
<comment type="similarity">
    <text evidence="1 3">Belongs to the enoyl-CoA hydratase/isomerase family.</text>
</comment>
<dbReference type="InterPro" id="IPR018376">
    <property type="entry name" value="Enoyl-CoA_hyd/isom_CS"/>
</dbReference>
<evidence type="ECO:0000313" key="5">
    <source>
        <dbReference type="Proteomes" id="UP000054870"/>
    </source>
</evidence>
<dbReference type="InterPro" id="IPR001753">
    <property type="entry name" value="Enoyl-CoA_hydra/iso"/>
</dbReference>
<dbReference type="Gene3D" id="1.10.12.10">
    <property type="entry name" value="Lyase 2-enoyl-coa Hydratase, Chain A, domain 2"/>
    <property type="match status" value="1"/>
</dbReference>
<dbReference type="PROSITE" id="PS00166">
    <property type="entry name" value="ENOYL_COA_HYDRATASE"/>
    <property type="match status" value="1"/>
</dbReference>
<dbReference type="SUPFAM" id="SSF52096">
    <property type="entry name" value="ClpP/crotonase"/>
    <property type="match status" value="1"/>
</dbReference>
<organism evidence="4 5">
    <name type="scientific">Caballeronia catudaia</name>
    <dbReference type="NCBI Taxonomy" id="1777136"/>
    <lineage>
        <taxon>Bacteria</taxon>
        <taxon>Pseudomonadati</taxon>
        <taxon>Pseudomonadota</taxon>
        <taxon>Betaproteobacteria</taxon>
        <taxon>Burkholderiales</taxon>
        <taxon>Burkholderiaceae</taxon>
        <taxon>Caballeronia</taxon>
    </lineage>
</organism>
<name>A0A158DGH4_9BURK</name>
<accession>A0A158DGH4</accession>
<dbReference type="GO" id="GO:0006635">
    <property type="term" value="P:fatty acid beta-oxidation"/>
    <property type="evidence" value="ECO:0007669"/>
    <property type="project" value="TreeGrafter"/>
</dbReference>
<gene>
    <name evidence="4" type="ORF">AWB75_06607</name>
</gene>
<proteinExistence type="inferred from homology"/>
<dbReference type="InterPro" id="IPR029045">
    <property type="entry name" value="ClpP/crotonase-like_dom_sf"/>
</dbReference>
<reference evidence="4" key="1">
    <citation type="submission" date="2016-01" db="EMBL/GenBank/DDBJ databases">
        <authorList>
            <person name="Peeters C."/>
        </authorList>
    </citation>
    <scope>NUCLEOTIDE SEQUENCE [LARGE SCALE GENOMIC DNA]</scope>
    <source>
        <strain evidence="4">LMG 29318</strain>
    </source>
</reference>
<dbReference type="Pfam" id="PF00378">
    <property type="entry name" value="ECH_1"/>
    <property type="match status" value="1"/>
</dbReference>
<sequence>MDIRYVNDGGIVTITIDREERRNALAPQTMVDLRDALLRFDEDPSALVAIVTGAGPDAFCAGADIKETLPADRSFIEGYFDREVGSTHPLYIRNIALPKLGIRKPVIAAVNGVAVGGGTEIALNCDLCIASENARFGLTEVRIGSIPAVAGIQRLLRSLPRAAAMQLLLTGSIVDAKWALQWGLVSEVVATQDLLPRAREIAQCISENAPLAVRSAKLLADKAAELSLREATDVEELLWGHLYATEDRVEGRKAFAEKRKPTYRAK</sequence>
<evidence type="ECO:0000256" key="2">
    <source>
        <dbReference type="ARBA" id="ARBA00023239"/>
    </source>
</evidence>
<dbReference type="InterPro" id="IPR014748">
    <property type="entry name" value="Enoyl-CoA_hydra_C"/>
</dbReference>
<dbReference type="CDD" id="cd06558">
    <property type="entry name" value="crotonase-like"/>
    <property type="match status" value="1"/>
</dbReference>